<evidence type="ECO:0000256" key="5">
    <source>
        <dbReference type="ARBA" id="ARBA00022989"/>
    </source>
</evidence>
<evidence type="ECO:0000256" key="2">
    <source>
        <dbReference type="ARBA" id="ARBA00022448"/>
    </source>
</evidence>
<dbReference type="Gene3D" id="1.20.1250.20">
    <property type="entry name" value="MFS general substrate transporter like domains"/>
    <property type="match status" value="2"/>
</dbReference>
<feature type="transmembrane region" description="Helical" evidence="7">
    <location>
        <begin position="88"/>
        <end position="106"/>
    </location>
</feature>
<dbReference type="OrthoDB" id="6339427at2759"/>
<evidence type="ECO:0000313" key="9">
    <source>
        <dbReference type="Proteomes" id="UP000775547"/>
    </source>
</evidence>
<sequence length="236" mass="26202">MSKIYAFARPGEVDLKVKVLHAAVQRSIDITNSTTFMQRLKSMLFYPINRRALIVGCGMQAFQQLCGFNTLMYYSATLFKEIGFDQPVAVGLIISGTNFIFTLVALKWIDKIGRRKIMVWSAPGMVLGLTLASISFHLRGLGTSLSTATNWAGNLLIGATYLSLMAKITPAGAFGFYAGLCLLGWFFVLACFPETAGLSLEEVNMVFRNGFGIRESQRLRKTKKEIQKRDQGKRTS</sequence>
<keyword evidence="5 7" id="KW-1133">Transmembrane helix</keyword>
<evidence type="ECO:0000256" key="1">
    <source>
        <dbReference type="ARBA" id="ARBA00004651"/>
    </source>
</evidence>
<dbReference type="InterPro" id="IPR050814">
    <property type="entry name" value="Myo-inositol_Transporter"/>
</dbReference>
<evidence type="ECO:0000256" key="3">
    <source>
        <dbReference type="ARBA" id="ARBA00022475"/>
    </source>
</evidence>
<dbReference type="Pfam" id="PF00083">
    <property type="entry name" value="Sugar_tr"/>
    <property type="match status" value="2"/>
</dbReference>
<dbReference type="PANTHER" id="PTHR48020">
    <property type="entry name" value="PROTON MYO-INOSITOL COTRANSPORTER"/>
    <property type="match status" value="1"/>
</dbReference>
<feature type="transmembrane region" description="Helical" evidence="7">
    <location>
        <begin position="118"/>
        <end position="138"/>
    </location>
</feature>
<name>A0A9P7K969_9AGAR</name>
<accession>A0A9P7K969</accession>
<gene>
    <name evidence="8" type="ORF">DXG03_006866</name>
</gene>
<keyword evidence="2" id="KW-0813">Transport</keyword>
<keyword evidence="6 7" id="KW-0472">Membrane</keyword>
<dbReference type="GO" id="GO:0022857">
    <property type="term" value="F:transmembrane transporter activity"/>
    <property type="evidence" value="ECO:0007669"/>
    <property type="project" value="InterPro"/>
</dbReference>
<feature type="transmembrane region" description="Helical" evidence="7">
    <location>
        <begin position="52"/>
        <end position="76"/>
    </location>
</feature>
<organism evidence="8 9">
    <name type="scientific">Asterophora parasitica</name>
    <dbReference type="NCBI Taxonomy" id="117018"/>
    <lineage>
        <taxon>Eukaryota</taxon>
        <taxon>Fungi</taxon>
        <taxon>Dikarya</taxon>
        <taxon>Basidiomycota</taxon>
        <taxon>Agaricomycotina</taxon>
        <taxon>Agaricomycetes</taxon>
        <taxon>Agaricomycetidae</taxon>
        <taxon>Agaricales</taxon>
        <taxon>Tricholomatineae</taxon>
        <taxon>Lyophyllaceae</taxon>
        <taxon>Asterophora</taxon>
    </lineage>
</organism>
<keyword evidence="4 7" id="KW-0812">Transmembrane</keyword>
<comment type="subcellular location">
    <subcellularLocation>
        <location evidence="1">Cell membrane</location>
        <topology evidence="1">Multi-pass membrane protein</topology>
    </subcellularLocation>
</comment>
<dbReference type="Proteomes" id="UP000775547">
    <property type="component" value="Unassembled WGS sequence"/>
</dbReference>
<comment type="caution">
    <text evidence="8">The sequence shown here is derived from an EMBL/GenBank/DDBJ whole genome shotgun (WGS) entry which is preliminary data.</text>
</comment>
<evidence type="ECO:0000256" key="6">
    <source>
        <dbReference type="ARBA" id="ARBA00023136"/>
    </source>
</evidence>
<dbReference type="GO" id="GO:0005886">
    <property type="term" value="C:plasma membrane"/>
    <property type="evidence" value="ECO:0007669"/>
    <property type="project" value="UniProtKB-SubCell"/>
</dbReference>
<dbReference type="PANTHER" id="PTHR48020:SF12">
    <property type="entry name" value="PROTON MYO-INOSITOL COTRANSPORTER"/>
    <property type="match status" value="1"/>
</dbReference>
<keyword evidence="3" id="KW-1003">Cell membrane</keyword>
<reference evidence="8" key="1">
    <citation type="submission" date="2020-07" db="EMBL/GenBank/DDBJ databases">
        <authorList>
            <person name="Nieuwenhuis M."/>
            <person name="Van De Peppel L.J.J."/>
        </authorList>
    </citation>
    <scope>NUCLEOTIDE SEQUENCE</scope>
    <source>
        <strain evidence="8">AP01</strain>
        <tissue evidence="8">Mycelium</tissue>
    </source>
</reference>
<evidence type="ECO:0000256" key="7">
    <source>
        <dbReference type="SAM" id="Phobius"/>
    </source>
</evidence>
<feature type="transmembrane region" description="Helical" evidence="7">
    <location>
        <begin position="171"/>
        <end position="192"/>
    </location>
</feature>
<dbReference type="AlphaFoldDB" id="A0A9P7K969"/>
<dbReference type="InterPro" id="IPR005828">
    <property type="entry name" value="MFS_sugar_transport-like"/>
</dbReference>
<proteinExistence type="predicted"/>
<evidence type="ECO:0000256" key="4">
    <source>
        <dbReference type="ARBA" id="ARBA00022692"/>
    </source>
</evidence>
<dbReference type="InterPro" id="IPR036259">
    <property type="entry name" value="MFS_trans_sf"/>
</dbReference>
<reference evidence="8" key="2">
    <citation type="submission" date="2021-10" db="EMBL/GenBank/DDBJ databases">
        <title>Phylogenomics reveals ancestral predisposition of the termite-cultivated fungus Termitomyces towards a domesticated lifestyle.</title>
        <authorList>
            <person name="Auxier B."/>
            <person name="Grum-Grzhimaylo A."/>
            <person name="Cardenas M.E."/>
            <person name="Lodge J.D."/>
            <person name="Laessoe T."/>
            <person name="Pedersen O."/>
            <person name="Smith M.E."/>
            <person name="Kuyper T.W."/>
            <person name="Franco-Molano E.A."/>
            <person name="Baroni T.J."/>
            <person name="Aanen D.K."/>
        </authorList>
    </citation>
    <scope>NUCLEOTIDE SEQUENCE</scope>
    <source>
        <strain evidence="8">AP01</strain>
        <tissue evidence="8">Mycelium</tissue>
    </source>
</reference>
<dbReference type="SUPFAM" id="SSF103473">
    <property type="entry name" value="MFS general substrate transporter"/>
    <property type="match status" value="1"/>
</dbReference>
<keyword evidence="9" id="KW-1185">Reference proteome</keyword>
<evidence type="ECO:0000313" key="8">
    <source>
        <dbReference type="EMBL" id="KAG5640844.1"/>
    </source>
</evidence>
<protein>
    <recommendedName>
        <fullName evidence="10">General substrate transporter</fullName>
    </recommendedName>
</protein>
<dbReference type="EMBL" id="JABCKV010000479">
    <property type="protein sequence ID" value="KAG5640844.1"/>
    <property type="molecule type" value="Genomic_DNA"/>
</dbReference>
<evidence type="ECO:0008006" key="10">
    <source>
        <dbReference type="Google" id="ProtNLM"/>
    </source>
</evidence>